<sequence>KLLASDVFWWASHGSVGSTVLYDVTFIHTWLQSVLEYSSTFFNDIQSSDVSAKVESITALLED</sequence>
<feature type="non-terminal residue" evidence="1">
    <location>
        <position position="1"/>
    </location>
</feature>
<dbReference type="EMBL" id="JAGQNX010000031">
    <property type="protein sequence ID" value="MCA9308091.1"/>
    <property type="molecule type" value="Genomic_DNA"/>
</dbReference>
<gene>
    <name evidence="1" type="ORF">KC980_01130</name>
</gene>
<organism evidence="1 2">
    <name type="scientific">candidate division WWE3 bacterium</name>
    <dbReference type="NCBI Taxonomy" id="2053526"/>
    <lineage>
        <taxon>Bacteria</taxon>
        <taxon>Katanobacteria</taxon>
    </lineage>
</organism>
<name>A0A955EAV0_UNCKA</name>
<accession>A0A955EAV0</accession>
<reference evidence="1" key="1">
    <citation type="submission" date="2020-04" db="EMBL/GenBank/DDBJ databases">
        <authorList>
            <person name="Zhang T."/>
        </authorList>
    </citation>
    <scope>NUCLEOTIDE SEQUENCE</scope>
    <source>
        <strain evidence="1">HKST-UBA79</strain>
    </source>
</reference>
<comment type="caution">
    <text evidence="1">The sequence shown here is derived from an EMBL/GenBank/DDBJ whole genome shotgun (WGS) entry which is preliminary data.</text>
</comment>
<protein>
    <submittedName>
        <fullName evidence="1">Uncharacterized protein</fullName>
    </submittedName>
</protein>
<evidence type="ECO:0000313" key="2">
    <source>
        <dbReference type="Proteomes" id="UP000740557"/>
    </source>
</evidence>
<reference evidence="1" key="2">
    <citation type="journal article" date="2021" name="Microbiome">
        <title>Successional dynamics and alternative stable states in a saline activated sludge microbial community over 9 years.</title>
        <authorList>
            <person name="Wang Y."/>
            <person name="Ye J."/>
            <person name="Ju F."/>
            <person name="Liu L."/>
            <person name="Boyd J.A."/>
            <person name="Deng Y."/>
            <person name="Parks D.H."/>
            <person name="Jiang X."/>
            <person name="Yin X."/>
            <person name="Woodcroft B.J."/>
            <person name="Tyson G.W."/>
            <person name="Hugenholtz P."/>
            <person name="Polz M.F."/>
            <person name="Zhang T."/>
        </authorList>
    </citation>
    <scope>NUCLEOTIDE SEQUENCE</scope>
    <source>
        <strain evidence="1">HKST-UBA79</strain>
    </source>
</reference>
<dbReference type="Proteomes" id="UP000740557">
    <property type="component" value="Unassembled WGS sequence"/>
</dbReference>
<proteinExistence type="predicted"/>
<dbReference type="AlphaFoldDB" id="A0A955EAV0"/>
<evidence type="ECO:0000313" key="1">
    <source>
        <dbReference type="EMBL" id="MCA9308091.1"/>
    </source>
</evidence>